<dbReference type="EMBL" id="JAYMGO010000009">
    <property type="protein sequence ID" value="KAL1267479.1"/>
    <property type="molecule type" value="Genomic_DNA"/>
</dbReference>
<dbReference type="Proteomes" id="UP001558613">
    <property type="component" value="Unassembled WGS sequence"/>
</dbReference>
<feature type="signal peptide" evidence="1">
    <location>
        <begin position="1"/>
        <end position="21"/>
    </location>
</feature>
<reference evidence="2 3" key="1">
    <citation type="submission" date="2023-09" db="EMBL/GenBank/DDBJ databases">
        <authorList>
            <person name="Wang M."/>
        </authorList>
    </citation>
    <scope>NUCLEOTIDE SEQUENCE [LARGE SCALE GENOMIC DNA]</scope>
    <source>
        <strain evidence="2">GT-2023</strain>
        <tissue evidence="2">Liver</tissue>
    </source>
</reference>
<sequence length="111" mass="12522">MCNLIQILTELLASGLHIVCCLHLNTLEQEDVETRSRKILFKAVRDWSNIRCFIIAGLPRLLITRYLDQSHNSQTTIESSSSVFFIKSSPFLAVADINIVSAVPFATPPRY</sequence>
<keyword evidence="3" id="KW-1185">Reference proteome</keyword>
<keyword evidence="1" id="KW-0732">Signal</keyword>
<name>A0ABR3MS85_9TELE</name>
<evidence type="ECO:0000313" key="2">
    <source>
        <dbReference type="EMBL" id="KAL1267479.1"/>
    </source>
</evidence>
<evidence type="ECO:0000256" key="1">
    <source>
        <dbReference type="SAM" id="SignalP"/>
    </source>
</evidence>
<protein>
    <submittedName>
        <fullName evidence="2">Uncharacterized protein</fullName>
    </submittedName>
</protein>
<proteinExistence type="predicted"/>
<evidence type="ECO:0000313" key="3">
    <source>
        <dbReference type="Proteomes" id="UP001558613"/>
    </source>
</evidence>
<feature type="chain" id="PRO_5045319725" evidence="1">
    <location>
        <begin position="22"/>
        <end position="111"/>
    </location>
</feature>
<gene>
    <name evidence="2" type="ORF">QQF64_032842</name>
</gene>
<organism evidence="2 3">
    <name type="scientific">Cirrhinus molitorella</name>
    <name type="common">mud carp</name>
    <dbReference type="NCBI Taxonomy" id="172907"/>
    <lineage>
        <taxon>Eukaryota</taxon>
        <taxon>Metazoa</taxon>
        <taxon>Chordata</taxon>
        <taxon>Craniata</taxon>
        <taxon>Vertebrata</taxon>
        <taxon>Euteleostomi</taxon>
        <taxon>Actinopterygii</taxon>
        <taxon>Neopterygii</taxon>
        <taxon>Teleostei</taxon>
        <taxon>Ostariophysi</taxon>
        <taxon>Cypriniformes</taxon>
        <taxon>Cyprinidae</taxon>
        <taxon>Labeoninae</taxon>
        <taxon>Labeonini</taxon>
        <taxon>Cirrhinus</taxon>
    </lineage>
</organism>
<accession>A0ABR3MS85</accession>
<comment type="caution">
    <text evidence="2">The sequence shown here is derived from an EMBL/GenBank/DDBJ whole genome shotgun (WGS) entry which is preliminary data.</text>
</comment>